<feature type="domain" description="DUF7662" evidence="1">
    <location>
        <begin position="4"/>
        <end position="80"/>
    </location>
</feature>
<dbReference type="OrthoDB" id="3480230at2"/>
<proteinExistence type="predicted"/>
<reference evidence="3" key="1">
    <citation type="submission" date="2018-05" db="EMBL/GenBank/DDBJ databases">
        <authorList>
            <person name="Li X."/>
        </authorList>
    </citation>
    <scope>NUCLEOTIDE SEQUENCE [LARGE SCALE GENOMIC DNA]</scope>
    <source>
        <strain evidence="3">HKS-05</strain>
    </source>
</reference>
<protein>
    <recommendedName>
        <fullName evidence="1">DUF7662 domain-containing protein</fullName>
    </recommendedName>
</protein>
<dbReference type="RefSeq" id="WP_111457467.1">
    <property type="nucleotide sequence ID" value="NZ_QFYP01000001.1"/>
</dbReference>
<evidence type="ECO:0000313" key="2">
    <source>
        <dbReference type="EMBL" id="RAK60174.1"/>
    </source>
</evidence>
<evidence type="ECO:0000313" key="3">
    <source>
        <dbReference type="Proteomes" id="UP000249842"/>
    </source>
</evidence>
<sequence>MGKYDPLEGHLRRQKSAIHEMSFRDIERVLGGLLPKSAHRPEWWSNEQISATRHVQCKAWMRAGYRAFPQTHAERVRFERRMAANASRDA</sequence>
<dbReference type="AlphaFoldDB" id="A0A328B2V9"/>
<dbReference type="Proteomes" id="UP000249842">
    <property type="component" value="Unassembled WGS sequence"/>
</dbReference>
<name>A0A328B2V9_9CAUL</name>
<keyword evidence="3" id="KW-1185">Reference proteome</keyword>
<accession>A0A328B2V9</accession>
<gene>
    <name evidence="2" type="ORF">DJ021_10355</name>
</gene>
<dbReference type="InterPro" id="IPR056079">
    <property type="entry name" value="DUF7662"/>
</dbReference>
<evidence type="ECO:0000259" key="1">
    <source>
        <dbReference type="Pfam" id="PF24698"/>
    </source>
</evidence>
<comment type="caution">
    <text evidence="2">The sequence shown here is derived from an EMBL/GenBank/DDBJ whole genome shotgun (WGS) entry which is preliminary data.</text>
</comment>
<organism evidence="2 3">
    <name type="scientific">Phenylobacterium hankyongense</name>
    <dbReference type="NCBI Taxonomy" id="1813876"/>
    <lineage>
        <taxon>Bacteria</taxon>
        <taxon>Pseudomonadati</taxon>
        <taxon>Pseudomonadota</taxon>
        <taxon>Alphaproteobacteria</taxon>
        <taxon>Caulobacterales</taxon>
        <taxon>Caulobacteraceae</taxon>
        <taxon>Phenylobacterium</taxon>
    </lineage>
</organism>
<dbReference type="EMBL" id="QFYP01000001">
    <property type="protein sequence ID" value="RAK60174.1"/>
    <property type="molecule type" value="Genomic_DNA"/>
</dbReference>
<dbReference type="Pfam" id="PF24698">
    <property type="entry name" value="DUF7662"/>
    <property type="match status" value="1"/>
</dbReference>